<evidence type="ECO:0000256" key="1">
    <source>
        <dbReference type="SAM" id="Phobius"/>
    </source>
</evidence>
<dbReference type="Proteomes" id="UP001072034">
    <property type="component" value="Unassembled WGS sequence"/>
</dbReference>
<sequence length="208" mass="21924">MSTADPRAEYRRRLKHRQTTVIGGMITFLALLVIICLLVWFNVLPVPDPGFSSAKDDKEKVFQPCLPPDAKTTDVSAIPVNVYNGSDQTGLATGVADLLSDSGLTVANTTDWPKGEYDGEIELTTSQAGLANAYTLSKVFTGTVVVQIDETQDATDPTVSVVLGNDFKNEMLSAAEVAQIKPGEALSAPSDCVQVTTAPSASATATDG</sequence>
<keyword evidence="1" id="KW-0472">Membrane</keyword>
<dbReference type="Pfam" id="PF13399">
    <property type="entry name" value="LytR_C"/>
    <property type="match status" value="1"/>
</dbReference>
<gene>
    <name evidence="3" type="ORF">OHJ16_15360</name>
</gene>
<feature type="transmembrane region" description="Helical" evidence="1">
    <location>
        <begin position="21"/>
        <end position="43"/>
    </location>
</feature>
<dbReference type="Gene3D" id="3.30.70.2390">
    <property type="match status" value="1"/>
</dbReference>
<keyword evidence="1" id="KW-1133">Transmembrane helix</keyword>
<keyword evidence="4" id="KW-1185">Reference proteome</keyword>
<protein>
    <submittedName>
        <fullName evidence="3">LytR C-terminal domain-containing protein</fullName>
    </submittedName>
</protein>
<feature type="domain" description="LytR/CpsA/Psr regulator C-terminal" evidence="2">
    <location>
        <begin position="78"/>
        <end position="167"/>
    </location>
</feature>
<comment type="caution">
    <text evidence="3">The sequence shown here is derived from an EMBL/GenBank/DDBJ whole genome shotgun (WGS) entry which is preliminary data.</text>
</comment>
<proteinExistence type="predicted"/>
<reference evidence="3" key="1">
    <citation type="submission" date="2022-10" db="EMBL/GenBank/DDBJ databases">
        <title>Genome sequence of Actinomyces israelii ATCC 10048.</title>
        <authorList>
            <person name="Watt R.M."/>
            <person name="Tong W.M."/>
        </authorList>
    </citation>
    <scope>NUCLEOTIDE SEQUENCE</scope>
    <source>
        <strain evidence="3">ATCC 10048</strain>
    </source>
</reference>
<evidence type="ECO:0000313" key="4">
    <source>
        <dbReference type="Proteomes" id="UP001072034"/>
    </source>
</evidence>
<keyword evidence="1" id="KW-0812">Transmembrane</keyword>
<accession>A0ABT4ICY2</accession>
<dbReference type="EMBL" id="JAPTMY010000052">
    <property type="protein sequence ID" value="MCZ0859411.1"/>
    <property type="molecule type" value="Genomic_DNA"/>
</dbReference>
<organism evidence="3 4">
    <name type="scientific">Actinomyces israelii</name>
    <dbReference type="NCBI Taxonomy" id="1659"/>
    <lineage>
        <taxon>Bacteria</taxon>
        <taxon>Bacillati</taxon>
        <taxon>Actinomycetota</taxon>
        <taxon>Actinomycetes</taxon>
        <taxon>Actinomycetales</taxon>
        <taxon>Actinomycetaceae</taxon>
        <taxon>Actinomyces</taxon>
    </lineage>
</organism>
<name>A0ABT4ICY2_9ACTO</name>
<evidence type="ECO:0000259" key="2">
    <source>
        <dbReference type="Pfam" id="PF13399"/>
    </source>
</evidence>
<evidence type="ECO:0000313" key="3">
    <source>
        <dbReference type="EMBL" id="MCZ0859411.1"/>
    </source>
</evidence>
<dbReference type="InterPro" id="IPR027381">
    <property type="entry name" value="LytR/CpsA/Psr_C"/>
</dbReference>
<dbReference type="RefSeq" id="WP_268918625.1">
    <property type="nucleotide sequence ID" value="NZ_CP124548.1"/>
</dbReference>